<feature type="chain" id="PRO_5040189044" evidence="1">
    <location>
        <begin position="21"/>
        <end position="145"/>
    </location>
</feature>
<evidence type="ECO:0000313" key="2">
    <source>
        <dbReference type="EMBL" id="KAF2721654.1"/>
    </source>
</evidence>
<comment type="caution">
    <text evidence="2">The sequence shown here is derived from an EMBL/GenBank/DDBJ whole genome shotgun (WGS) entry which is preliminary data.</text>
</comment>
<dbReference type="EMBL" id="MU003788">
    <property type="protein sequence ID" value="KAF2721654.1"/>
    <property type="molecule type" value="Genomic_DNA"/>
</dbReference>
<sequence>MASIMSKVLLIGAIASMVVAQSVESAITTIAVGVITSSDGTIETVTAIAVSSATGTVVPATTGFSTYLSPAYPTAGYTNVTGSATATYLPGNATTGFGYPSGTGTGGYPPYYTGPIAIGGADSVNGKGLAWGGIMAAAVGFAMGF</sequence>
<proteinExistence type="predicted"/>
<reference evidence="2" key="1">
    <citation type="journal article" date="2020" name="Stud. Mycol.">
        <title>101 Dothideomycetes genomes: a test case for predicting lifestyles and emergence of pathogens.</title>
        <authorList>
            <person name="Haridas S."/>
            <person name="Albert R."/>
            <person name="Binder M."/>
            <person name="Bloem J."/>
            <person name="Labutti K."/>
            <person name="Salamov A."/>
            <person name="Andreopoulos B."/>
            <person name="Baker S."/>
            <person name="Barry K."/>
            <person name="Bills G."/>
            <person name="Bluhm B."/>
            <person name="Cannon C."/>
            <person name="Castanera R."/>
            <person name="Culley D."/>
            <person name="Daum C."/>
            <person name="Ezra D."/>
            <person name="Gonzalez J."/>
            <person name="Henrissat B."/>
            <person name="Kuo A."/>
            <person name="Liang C."/>
            <person name="Lipzen A."/>
            <person name="Lutzoni F."/>
            <person name="Magnuson J."/>
            <person name="Mondo S."/>
            <person name="Nolan M."/>
            <person name="Ohm R."/>
            <person name="Pangilinan J."/>
            <person name="Park H.-J."/>
            <person name="Ramirez L."/>
            <person name="Alfaro M."/>
            <person name="Sun H."/>
            <person name="Tritt A."/>
            <person name="Yoshinaga Y."/>
            <person name="Zwiers L.-H."/>
            <person name="Turgeon B."/>
            <person name="Goodwin S."/>
            <person name="Spatafora J."/>
            <person name="Crous P."/>
            <person name="Grigoriev I."/>
        </authorList>
    </citation>
    <scope>NUCLEOTIDE SEQUENCE</scope>
    <source>
        <strain evidence="2">CBS 116435</strain>
    </source>
</reference>
<gene>
    <name evidence="2" type="ORF">K431DRAFT_65586</name>
</gene>
<name>A0A9P4QBA5_9PEZI</name>
<dbReference type="AlphaFoldDB" id="A0A9P4QBA5"/>
<keyword evidence="3" id="KW-1185">Reference proteome</keyword>
<dbReference type="Proteomes" id="UP000799441">
    <property type="component" value="Unassembled WGS sequence"/>
</dbReference>
<keyword evidence="1" id="KW-0732">Signal</keyword>
<feature type="signal peptide" evidence="1">
    <location>
        <begin position="1"/>
        <end position="20"/>
    </location>
</feature>
<organism evidence="2 3">
    <name type="scientific">Polychaeton citri CBS 116435</name>
    <dbReference type="NCBI Taxonomy" id="1314669"/>
    <lineage>
        <taxon>Eukaryota</taxon>
        <taxon>Fungi</taxon>
        <taxon>Dikarya</taxon>
        <taxon>Ascomycota</taxon>
        <taxon>Pezizomycotina</taxon>
        <taxon>Dothideomycetes</taxon>
        <taxon>Dothideomycetidae</taxon>
        <taxon>Capnodiales</taxon>
        <taxon>Capnodiaceae</taxon>
        <taxon>Polychaeton</taxon>
    </lineage>
</organism>
<accession>A0A9P4QBA5</accession>
<protein>
    <submittedName>
        <fullName evidence="2">Uncharacterized protein</fullName>
    </submittedName>
</protein>
<evidence type="ECO:0000256" key="1">
    <source>
        <dbReference type="SAM" id="SignalP"/>
    </source>
</evidence>
<evidence type="ECO:0000313" key="3">
    <source>
        <dbReference type="Proteomes" id="UP000799441"/>
    </source>
</evidence>